<dbReference type="FunFam" id="3.30.420.210:FF:000002">
    <property type="entry name" value="UBX domain-containing protein 1"/>
    <property type="match status" value="1"/>
</dbReference>
<dbReference type="AlphaFoldDB" id="A0A6A5S8R6"/>
<dbReference type="PANTHER" id="PTHR23333:SF20">
    <property type="entry name" value="NSFL1 COFACTOR P47"/>
    <property type="match status" value="1"/>
</dbReference>
<dbReference type="GO" id="GO:0043161">
    <property type="term" value="P:proteasome-mediated ubiquitin-dependent protein catabolic process"/>
    <property type="evidence" value="ECO:0007669"/>
    <property type="project" value="TreeGrafter"/>
</dbReference>
<evidence type="ECO:0000256" key="1">
    <source>
        <dbReference type="ARBA" id="ARBA00022786"/>
    </source>
</evidence>
<dbReference type="InterPro" id="IPR012989">
    <property type="entry name" value="SEP_domain"/>
</dbReference>
<evidence type="ECO:0000256" key="2">
    <source>
        <dbReference type="SAM" id="MobiDB-lite"/>
    </source>
</evidence>
<dbReference type="Pfam" id="PF08059">
    <property type="entry name" value="SEP"/>
    <property type="match status" value="1"/>
</dbReference>
<dbReference type="GO" id="GO:0005829">
    <property type="term" value="C:cytosol"/>
    <property type="evidence" value="ECO:0007669"/>
    <property type="project" value="TreeGrafter"/>
</dbReference>
<evidence type="ECO:0000259" key="3">
    <source>
        <dbReference type="PROSITE" id="PS50033"/>
    </source>
</evidence>
<dbReference type="SUPFAM" id="SSF54236">
    <property type="entry name" value="Ubiquitin-like"/>
    <property type="match status" value="1"/>
</dbReference>
<dbReference type="PROSITE" id="PS51399">
    <property type="entry name" value="SEP"/>
    <property type="match status" value="1"/>
</dbReference>
<reference evidence="5" key="1">
    <citation type="journal article" date="2020" name="Stud. Mycol.">
        <title>101 Dothideomycetes genomes: a test case for predicting lifestyles and emergence of pathogens.</title>
        <authorList>
            <person name="Haridas S."/>
            <person name="Albert R."/>
            <person name="Binder M."/>
            <person name="Bloem J."/>
            <person name="Labutti K."/>
            <person name="Salamov A."/>
            <person name="Andreopoulos B."/>
            <person name="Baker S."/>
            <person name="Barry K."/>
            <person name="Bills G."/>
            <person name="Bluhm B."/>
            <person name="Cannon C."/>
            <person name="Castanera R."/>
            <person name="Culley D."/>
            <person name="Daum C."/>
            <person name="Ezra D."/>
            <person name="Gonzalez J."/>
            <person name="Henrissat B."/>
            <person name="Kuo A."/>
            <person name="Liang C."/>
            <person name="Lipzen A."/>
            <person name="Lutzoni F."/>
            <person name="Magnuson J."/>
            <person name="Mondo S."/>
            <person name="Nolan M."/>
            <person name="Ohm R."/>
            <person name="Pangilinan J."/>
            <person name="Park H.-J."/>
            <person name="Ramirez L."/>
            <person name="Alfaro M."/>
            <person name="Sun H."/>
            <person name="Tritt A."/>
            <person name="Yoshinaga Y."/>
            <person name="Zwiers L.-H."/>
            <person name="Turgeon B."/>
            <person name="Goodwin S."/>
            <person name="Spatafora J."/>
            <person name="Crous P."/>
            <person name="Grigoriev I."/>
        </authorList>
    </citation>
    <scope>NUCLEOTIDE SEQUENCE</scope>
    <source>
        <strain evidence="5">CBS 161.51</strain>
    </source>
</reference>
<feature type="region of interest" description="Disordered" evidence="2">
    <location>
        <begin position="46"/>
        <end position="235"/>
    </location>
</feature>
<dbReference type="GO" id="GO:0031468">
    <property type="term" value="P:nuclear membrane reassembly"/>
    <property type="evidence" value="ECO:0007669"/>
    <property type="project" value="TreeGrafter"/>
</dbReference>
<dbReference type="SMART" id="SM00166">
    <property type="entry name" value="UBX"/>
    <property type="match status" value="1"/>
</dbReference>
<protein>
    <submittedName>
        <fullName evidence="5">SEP-domain-containing protein</fullName>
    </submittedName>
</protein>
<dbReference type="SUPFAM" id="SSF102848">
    <property type="entry name" value="NSFL1 (p97 ATPase) cofactor p47, SEP domain"/>
    <property type="match status" value="1"/>
</dbReference>
<dbReference type="GO" id="GO:0000045">
    <property type="term" value="P:autophagosome assembly"/>
    <property type="evidence" value="ECO:0007669"/>
    <property type="project" value="TreeGrafter"/>
</dbReference>
<dbReference type="FunFam" id="3.10.20.90:FF:000179">
    <property type="entry name" value="Plant UBX domain-containing protein 4"/>
    <property type="match status" value="1"/>
</dbReference>
<feature type="compositionally biased region" description="Polar residues" evidence="2">
    <location>
        <begin position="166"/>
        <end position="184"/>
    </location>
</feature>
<dbReference type="CDD" id="cd01770">
    <property type="entry name" value="UBX_UBXN2"/>
    <property type="match status" value="1"/>
</dbReference>
<feature type="compositionally biased region" description="Low complexity" evidence="2">
    <location>
        <begin position="96"/>
        <end position="113"/>
    </location>
</feature>
<dbReference type="PANTHER" id="PTHR23333">
    <property type="entry name" value="UBX DOMAIN CONTAINING PROTEIN"/>
    <property type="match status" value="1"/>
</dbReference>
<dbReference type="GO" id="GO:0043130">
    <property type="term" value="F:ubiquitin binding"/>
    <property type="evidence" value="ECO:0007669"/>
    <property type="project" value="TreeGrafter"/>
</dbReference>
<dbReference type="SMART" id="SM00553">
    <property type="entry name" value="SEP"/>
    <property type="match status" value="1"/>
</dbReference>
<sequence length="439" mass="46228">MSEDAPDQDALIAQLASLTGLDPAQAERYLNASNGDLTLAASLFFDDAQQPEATEDPDVEMAGSDQPAHASPVPAQEPVPGGGRTLGGAYVPPPADSSSSSLPAAASASTSKKPTQRGVAGAKTLRDLQSGGGQRQVPNNSDRDSDDDQDDEKQDFFAGGEKSGLAVQNPNASKPRTSRDQINNILKRARQNAPRPGGDDEPASTHFSGAGTTLGGDDAPSRTIPDPNTNMRAPPPRAQRVLHLWRDGFSVDDGDLFRFDDPANARTLDMINMGHAPLHILGAEPGQEVDVEVQAHKDEDFKPSKKKYVPFAGGGNRLGSPTPGASVVAAPISAATSSSTAASTTSTGSAQPTIHVDPSTPTVTLQIRLGDGTRLQSRFNTTHTIGDVYDFVTRASIDTQGREYALITTFPSKELTDKAQVLGDMAEFKRGGVIVQKWK</sequence>
<organism evidence="5 6">
    <name type="scientific">Clathrospora elynae</name>
    <dbReference type="NCBI Taxonomy" id="706981"/>
    <lineage>
        <taxon>Eukaryota</taxon>
        <taxon>Fungi</taxon>
        <taxon>Dikarya</taxon>
        <taxon>Ascomycota</taxon>
        <taxon>Pezizomycotina</taxon>
        <taxon>Dothideomycetes</taxon>
        <taxon>Pleosporomycetidae</taxon>
        <taxon>Pleosporales</taxon>
        <taxon>Diademaceae</taxon>
        <taxon>Clathrospora</taxon>
    </lineage>
</organism>
<evidence type="ECO:0000259" key="4">
    <source>
        <dbReference type="PROSITE" id="PS51399"/>
    </source>
</evidence>
<dbReference type="Proteomes" id="UP000800038">
    <property type="component" value="Unassembled WGS sequence"/>
</dbReference>
<dbReference type="InterPro" id="IPR029071">
    <property type="entry name" value="Ubiquitin-like_domsf"/>
</dbReference>
<dbReference type="EMBL" id="ML976230">
    <property type="protein sequence ID" value="KAF1935848.1"/>
    <property type="molecule type" value="Genomic_DNA"/>
</dbReference>
<keyword evidence="1" id="KW-0833">Ubl conjugation pathway</keyword>
<dbReference type="InterPro" id="IPR036241">
    <property type="entry name" value="NSFL1C_SEP_dom_sf"/>
</dbReference>
<dbReference type="SUPFAM" id="SSF46934">
    <property type="entry name" value="UBA-like"/>
    <property type="match status" value="1"/>
</dbReference>
<evidence type="ECO:0000313" key="6">
    <source>
        <dbReference type="Proteomes" id="UP000800038"/>
    </source>
</evidence>
<dbReference type="CDD" id="cd14348">
    <property type="entry name" value="UBA_p47"/>
    <property type="match status" value="1"/>
</dbReference>
<dbReference type="Gene3D" id="1.10.8.10">
    <property type="entry name" value="DNA helicase RuvA subunit, C-terminal domain"/>
    <property type="match status" value="1"/>
</dbReference>
<name>A0A6A5S8R6_9PLEO</name>
<dbReference type="PROSITE" id="PS50033">
    <property type="entry name" value="UBX"/>
    <property type="match status" value="1"/>
</dbReference>
<evidence type="ECO:0000313" key="5">
    <source>
        <dbReference type="EMBL" id="KAF1935848.1"/>
    </source>
</evidence>
<dbReference type="Gene3D" id="3.10.20.90">
    <property type="entry name" value="Phosphatidylinositol 3-kinase Catalytic Subunit, Chain A, domain 1"/>
    <property type="match status" value="1"/>
</dbReference>
<dbReference type="InterPro" id="IPR009060">
    <property type="entry name" value="UBA-like_sf"/>
</dbReference>
<dbReference type="OrthoDB" id="25887at2759"/>
<keyword evidence="6" id="KW-1185">Reference proteome</keyword>
<dbReference type="InterPro" id="IPR001012">
    <property type="entry name" value="UBX_dom"/>
</dbReference>
<dbReference type="Pfam" id="PF00789">
    <property type="entry name" value="UBX"/>
    <property type="match status" value="1"/>
</dbReference>
<feature type="domain" description="SEP" evidence="4">
    <location>
        <begin position="237"/>
        <end position="302"/>
    </location>
</feature>
<accession>A0A6A5S8R6</accession>
<dbReference type="GO" id="GO:0005634">
    <property type="term" value="C:nucleus"/>
    <property type="evidence" value="ECO:0007669"/>
    <property type="project" value="TreeGrafter"/>
</dbReference>
<dbReference type="GO" id="GO:0007030">
    <property type="term" value="P:Golgi organization"/>
    <property type="evidence" value="ECO:0007669"/>
    <property type="project" value="TreeGrafter"/>
</dbReference>
<proteinExistence type="predicted"/>
<dbReference type="GO" id="GO:0061025">
    <property type="term" value="P:membrane fusion"/>
    <property type="evidence" value="ECO:0007669"/>
    <property type="project" value="TreeGrafter"/>
</dbReference>
<dbReference type="Pfam" id="PF14555">
    <property type="entry name" value="UBA_4"/>
    <property type="match status" value="1"/>
</dbReference>
<feature type="domain" description="UBX" evidence="3">
    <location>
        <begin position="358"/>
        <end position="435"/>
    </location>
</feature>
<dbReference type="Gene3D" id="3.30.420.210">
    <property type="entry name" value="SEP domain"/>
    <property type="match status" value="1"/>
</dbReference>
<feature type="compositionally biased region" description="Acidic residues" evidence="2">
    <location>
        <begin position="144"/>
        <end position="153"/>
    </location>
</feature>
<gene>
    <name evidence="5" type="ORF">EJ02DRAFT_388460</name>
</gene>